<comment type="caution">
    <text evidence="10">The sequence shown here is derived from an EMBL/GenBank/DDBJ whole genome shotgun (WGS) entry which is preliminary data.</text>
</comment>
<dbReference type="InterPro" id="IPR019931">
    <property type="entry name" value="LPXTG_anchor"/>
</dbReference>
<feature type="domain" description="T-Q ester bond containing" evidence="9">
    <location>
        <begin position="579"/>
        <end position="698"/>
    </location>
</feature>
<feature type="compositionally biased region" description="Low complexity" evidence="5">
    <location>
        <begin position="1023"/>
        <end position="1038"/>
    </location>
</feature>
<dbReference type="RefSeq" id="WP_271870476.1">
    <property type="nucleotide sequence ID" value="NZ_JAOTGU010000011.1"/>
</dbReference>
<feature type="region of interest" description="Disordered" evidence="5">
    <location>
        <begin position="833"/>
        <end position="975"/>
    </location>
</feature>
<dbReference type="PANTHER" id="PTHR14596">
    <property type="entry name" value="ZINC FINGER PROTEIN"/>
    <property type="match status" value="1"/>
</dbReference>
<reference evidence="10" key="2">
    <citation type="submission" date="2022-10" db="EMBL/GenBank/DDBJ databases">
        <authorList>
            <person name="Kostovova I."/>
            <person name="Moravkova M."/>
            <person name="Pechar R."/>
        </authorList>
    </citation>
    <scope>NUCLEOTIDE SEQUENCE</scope>
    <source>
        <strain evidence="10">M356A</strain>
    </source>
</reference>
<gene>
    <name evidence="10" type="ORF">ODV15_07990</name>
</gene>
<evidence type="ECO:0000256" key="2">
    <source>
        <dbReference type="ARBA" id="ARBA00022525"/>
    </source>
</evidence>
<evidence type="ECO:0000259" key="7">
    <source>
        <dbReference type="Pfam" id="PF00746"/>
    </source>
</evidence>
<evidence type="ECO:0000256" key="5">
    <source>
        <dbReference type="SAM" id="MobiDB-lite"/>
    </source>
</evidence>
<keyword evidence="6" id="KW-0472">Membrane</keyword>
<keyword evidence="6" id="KW-1133">Transmembrane helix</keyword>
<evidence type="ECO:0000256" key="3">
    <source>
        <dbReference type="ARBA" id="ARBA00022729"/>
    </source>
</evidence>
<accession>A0A9X4ADK8</accession>
<evidence type="ECO:0000259" key="8">
    <source>
        <dbReference type="Pfam" id="PF17802"/>
    </source>
</evidence>
<evidence type="ECO:0000313" key="10">
    <source>
        <dbReference type="EMBL" id="MDB6262488.1"/>
    </source>
</evidence>
<name>A0A9X4ADK8_LACAM</name>
<dbReference type="Pfam" id="PF00746">
    <property type="entry name" value="Gram_pos_anchor"/>
    <property type="match status" value="1"/>
</dbReference>
<feature type="domain" description="Gram-positive cocci surface proteins LPxTG" evidence="7">
    <location>
        <begin position="1029"/>
        <end position="1070"/>
    </location>
</feature>
<dbReference type="NCBIfam" id="TIGR01167">
    <property type="entry name" value="LPXTG_anchor"/>
    <property type="match status" value="1"/>
</dbReference>
<feature type="region of interest" description="Disordered" evidence="5">
    <location>
        <begin position="1022"/>
        <end position="1045"/>
    </location>
</feature>
<feature type="transmembrane region" description="Helical" evidence="6">
    <location>
        <begin position="1047"/>
        <end position="1065"/>
    </location>
</feature>
<evidence type="ECO:0000256" key="4">
    <source>
        <dbReference type="ARBA" id="ARBA00023088"/>
    </source>
</evidence>
<feature type="domain" description="T-Q ester bond containing" evidence="9">
    <location>
        <begin position="702"/>
        <end position="820"/>
    </location>
</feature>
<keyword evidence="4" id="KW-0572">Peptidoglycan-anchor</keyword>
<dbReference type="Pfam" id="PF18202">
    <property type="entry name" value="TQ"/>
    <property type="match status" value="3"/>
</dbReference>
<keyword evidence="1" id="KW-0134">Cell wall</keyword>
<dbReference type="InterPro" id="IPR041033">
    <property type="entry name" value="SpaA_PFL_dom_1"/>
</dbReference>
<organism evidence="10 11">
    <name type="scientific">Lactobacillus amylovorus</name>
    <dbReference type="NCBI Taxonomy" id="1604"/>
    <lineage>
        <taxon>Bacteria</taxon>
        <taxon>Bacillati</taxon>
        <taxon>Bacillota</taxon>
        <taxon>Bacilli</taxon>
        <taxon>Lactobacillales</taxon>
        <taxon>Lactobacillaceae</taxon>
        <taxon>Lactobacillus</taxon>
    </lineage>
</organism>
<feature type="domain" description="SpaA-like prealbumin fold" evidence="8">
    <location>
        <begin position="330"/>
        <end position="416"/>
    </location>
</feature>
<dbReference type="EMBL" id="JAOTGU010000011">
    <property type="protein sequence ID" value="MDB6262488.1"/>
    <property type="molecule type" value="Genomic_DNA"/>
</dbReference>
<evidence type="ECO:0000313" key="11">
    <source>
        <dbReference type="Proteomes" id="UP001143700"/>
    </source>
</evidence>
<keyword evidence="2" id="KW-0964">Secreted</keyword>
<dbReference type="GO" id="GO:0042594">
    <property type="term" value="P:response to starvation"/>
    <property type="evidence" value="ECO:0007669"/>
    <property type="project" value="TreeGrafter"/>
</dbReference>
<evidence type="ECO:0000256" key="1">
    <source>
        <dbReference type="ARBA" id="ARBA00022512"/>
    </source>
</evidence>
<proteinExistence type="predicted"/>
<dbReference type="Gene3D" id="2.60.40.3930">
    <property type="match status" value="3"/>
</dbReference>
<dbReference type="Pfam" id="PF17802">
    <property type="entry name" value="SpaA"/>
    <property type="match status" value="1"/>
</dbReference>
<keyword evidence="6" id="KW-0812">Transmembrane</keyword>
<dbReference type="InterPro" id="IPR041100">
    <property type="entry name" value="TQ"/>
</dbReference>
<sequence>MEKVFEKSTKDQLNPHKGLKFLSALGMVLPVFMGSVQSVFADGHHYIQVDNIPGAVPIEQNSFGGRQGQIASVYCVHGGFWDDRHQGIHGKVGGKEMRFYCLEPEKVTPGPGSVSKYKKQQAKVGVKKVLMVGFGANSAEEMGFSGYAAEAEYATQVAVWLAQGAITSNIRWANTASGRKAHEIFNYIQKEVGKIKGNGATTLTLKATNVDKKAGTATLTPRLVENSENISREGTIRLTNMTATQDGKSVTSKIDSNKAIQVKGTGSSGSVKVTFPARTLAAPMYNAQYGNSQDSVSLVSLPAKSVSKTWSFDQPDTPSYIPQKKIKAMFDLKKKDDEGDQVDQAKFDVYTADAGYSPDEFIGTITTNKNGVARSGELDPGYYVAIERSTGKNLDIDQTPVQIDLTAENLEQNAKVTHVKNPDGSEYDLYHLDVDGPINNHKKPQITSLLTNLEDNSKFAQPIKGPVTLNEHLYFSHLVGTVSYNVHAWLVDKATGQPITINGQKIEATKTIGSRNNDTNDDGIEDQTDLQLKIPDASSLAGKDIVAFSEISRSDKPDHWTSVHQDINDKQETIHFSKPSIHTNAINKETQGKKLQPTDGETITDTVTYKELIPGKDYTLKGIVMDKETGKAVMNNGQKVEFTKKFTATDANGRVDAEVTFDAHHYRNHRLVVFESLYYTDYLLTDHRDINDVDQSLDVTNPQLHTTLSDNTQKLVSPKAENTVEDVIRYTDLIPGQTYSVRGKLMDQVTGSPVMKRGVPVMATATFKPNMPNGTVTLTFVFDGTQYVGHHITAFESLYTNGRIVVEHADLNDASQTVSVDNKHDNVIPIIPTPIIPGPTPGNGGTIINNNNNNNNNNNSSNNNGNNNNGNNGNNSSNNGSNNSGNNGNNGSNNSGNNGNNGSNNSGNNGNNGSNNSGNNGNNGSNNSGNNGNNGLNNSGNNGNNGSHNSGNNGSYNNGSHNVANANNGSHNNGRVARTHTVATKSVLPTNKMVAAPATTGATTVSVAAPTKSGHTVVSKEVLPAQSPSASSSESLPQTGAKGNPKAQALGAVAVVVSIGSYVYFSRRKQTTGLD</sequence>
<dbReference type="AlphaFoldDB" id="A0A9X4ADK8"/>
<dbReference type="InterPro" id="IPR013783">
    <property type="entry name" value="Ig-like_fold"/>
</dbReference>
<feature type="domain" description="T-Q ester bond containing" evidence="9">
    <location>
        <begin position="444"/>
        <end position="575"/>
    </location>
</feature>
<dbReference type="GO" id="GO:0000987">
    <property type="term" value="F:cis-regulatory region sequence-specific DNA binding"/>
    <property type="evidence" value="ECO:0007669"/>
    <property type="project" value="TreeGrafter"/>
</dbReference>
<dbReference type="NCBIfam" id="NF033903">
    <property type="entry name" value="VaFE_rpt"/>
    <property type="match status" value="3"/>
</dbReference>
<reference evidence="10" key="1">
    <citation type="journal article" date="2022" name="Microorganisms">
        <title>Antibiotic Susceptibility, Resistance Gene Determinants and Corresponding Genomic Regions in Lactobacillus amylovorus Isolates Derived from Wild Boars and Domestic Pigs.</title>
        <authorList>
            <person name="Moravkova M."/>
            <person name="Kostovova I."/>
            <person name="Kavanova K."/>
            <person name="Pechar R."/>
            <person name="Stanek S."/>
            <person name="Brychta A."/>
            <person name="Zeman M."/>
            <person name="Kubasova T."/>
        </authorList>
    </citation>
    <scope>NUCLEOTIDE SEQUENCE</scope>
    <source>
        <strain evidence="10">M356A</strain>
    </source>
</reference>
<evidence type="ECO:0000259" key="9">
    <source>
        <dbReference type="Pfam" id="PF18202"/>
    </source>
</evidence>
<dbReference type="Gene3D" id="2.60.40.10">
    <property type="entry name" value="Immunoglobulins"/>
    <property type="match status" value="1"/>
</dbReference>
<feature type="compositionally biased region" description="Low complexity" evidence="5">
    <location>
        <begin position="846"/>
        <end position="973"/>
    </location>
</feature>
<keyword evidence="3" id="KW-0732">Signal</keyword>
<dbReference type="Proteomes" id="UP001143700">
    <property type="component" value="Unassembled WGS sequence"/>
</dbReference>
<dbReference type="GO" id="GO:0000981">
    <property type="term" value="F:DNA-binding transcription factor activity, RNA polymerase II-specific"/>
    <property type="evidence" value="ECO:0007669"/>
    <property type="project" value="TreeGrafter"/>
</dbReference>
<dbReference type="PANTHER" id="PTHR14596:SF72">
    <property type="entry name" value="ZINC FINGER PROTEIN MSN2-RELATED"/>
    <property type="match status" value="1"/>
</dbReference>
<evidence type="ECO:0000256" key="6">
    <source>
        <dbReference type="SAM" id="Phobius"/>
    </source>
</evidence>
<protein>
    <submittedName>
        <fullName evidence="10">VaFE repeat-containing surface-anchored protein</fullName>
    </submittedName>
</protein>